<evidence type="ECO:0000256" key="7">
    <source>
        <dbReference type="PROSITE-ProRule" id="PRU01091"/>
    </source>
</evidence>
<dbReference type="InterPro" id="IPR039420">
    <property type="entry name" value="WalR-like"/>
</dbReference>
<dbReference type="GO" id="GO:0005829">
    <property type="term" value="C:cytosol"/>
    <property type="evidence" value="ECO:0007669"/>
    <property type="project" value="TreeGrafter"/>
</dbReference>
<keyword evidence="11" id="KW-1185">Reference proteome</keyword>
<dbReference type="Gene3D" id="3.40.50.2300">
    <property type="match status" value="1"/>
</dbReference>
<dbReference type="Gene3D" id="6.10.250.690">
    <property type="match status" value="1"/>
</dbReference>
<dbReference type="PANTHER" id="PTHR48111:SF21">
    <property type="entry name" value="DNA-BINDING DUAL MASTER TRANSCRIPTIONAL REGULATOR RPAA"/>
    <property type="match status" value="1"/>
</dbReference>
<dbReference type="AlphaFoldDB" id="A0A348AJQ1"/>
<evidence type="ECO:0000313" key="11">
    <source>
        <dbReference type="Proteomes" id="UP000276437"/>
    </source>
</evidence>
<keyword evidence="1 6" id="KW-0597">Phosphoprotein</keyword>
<evidence type="ECO:0000256" key="1">
    <source>
        <dbReference type="ARBA" id="ARBA00022553"/>
    </source>
</evidence>
<accession>A0A348AJQ1</accession>
<keyword evidence="5" id="KW-0804">Transcription</keyword>
<dbReference type="OrthoDB" id="25887at2"/>
<dbReference type="GO" id="GO:0006355">
    <property type="term" value="P:regulation of DNA-templated transcription"/>
    <property type="evidence" value="ECO:0007669"/>
    <property type="project" value="InterPro"/>
</dbReference>
<evidence type="ECO:0000313" key="10">
    <source>
        <dbReference type="EMBL" id="BBB91299.1"/>
    </source>
</evidence>
<dbReference type="Proteomes" id="UP000276437">
    <property type="component" value="Chromosome"/>
</dbReference>
<dbReference type="GO" id="GO:0032993">
    <property type="term" value="C:protein-DNA complex"/>
    <property type="evidence" value="ECO:0007669"/>
    <property type="project" value="TreeGrafter"/>
</dbReference>
<keyword evidence="4 7" id="KW-0238">DNA-binding</keyword>
<evidence type="ECO:0000256" key="5">
    <source>
        <dbReference type="ARBA" id="ARBA00023163"/>
    </source>
</evidence>
<evidence type="ECO:0000256" key="2">
    <source>
        <dbReference type="ARBA" id="ARBA00023012"/>
    </source>
</evidence>
<evidence type="ECO:0000256" key="4">
    <source>
        <dbReference type="ARBA" id="ARBA00023125"/>
    </source>
</evidence>
<dbReference type="InterPro" id="IPR001789">
    <property type="entry name" value="Sig_transdc_resp-reg_receiver"/>
</dbReference>
<dbReference type="GO" id="GO:0000156">
    <property type="term" value="F:phosphorelay response regulator activity"/>
    <property type="evidence" value="ECO:0007669"/>
    <property type="project" value="TreeGrafter"/>
</dbReference>
<feature type="DNA-binding region" description="OmpR/PhoB-type" evidence="7">
    <location>
        <begin position="126"/>
        <end position="223"/>
    </location>
</feature>
<dbReference type="InterPro" id="IPR001867">
    <property type="entry name" value="OmpR/PhoB-type_DNA-bd"/>
</dbReference>
<protein>
    <submittedName>
        <fullName evidence="10">Transcriptional regulatory protein SrrA</fullName>
    </submittedName>
</protein>
<keyword evidence="2" id="KW-0902">Two-component regulatory system</keyword>
<dbReference type="SMART" id="SM00862">
    <property type="entry name" value="Trans_reg_C"/>
    <property type="match status" value="1"/>
</dbReference>
<sequence>MSEIKILVADDEPNICEVLSLYLKQEGYVVYTAADGQQALEMEEKFRPDLLILDIMLPRLSGLEVCKAITREVPVIFLTAKGAEADKLAGFSLGADDYITKPFSPREVVARVKAVLRRSGLIYDAGSNLEFPGLIIDPSAQVVSAGGKIAALSPKEYELLLFFARHPKLVFSREQLLTNVWGYDFDGDDRTVDATVKRLRHKIDNPAQAYIHTVWGIGYKFEVTGK</sequence>
<dbReference type="FunFam" id="1.10.10.10:FF:000018">
    <property type="entry name" value="DNA-binding response regulator ResD"/>
    <property type="match status" value="1"/>
</dbReference>
<dbReference type="Pfam" id="PF00072">
    <property type="entry name" value="Response_reg"/>
    <property type="match status" value="1"/>
</dbReference>
<dbReference type="SUPFAM" id="SSF46894">
    <property type="entry name" value="C-terminal effector domain of the bipartite response regulators"/>
    <property type="match status" value="1"/>
</dbReference>
<dbReference type="PROSITE" id="PS50110">
    <property type="entry name" value="RESPONSE_REGULATORY"/>
    <property type="match status" value="1"/>
</dbReference>
<feature type="domain" description="Response regulatory" evidence="8">
    <location>
        <begin position="5"/>
        <end position="116"/>
    </location>
</feature>
<dbReference type="InterPro" id="IPR036388">
    <property type="entry name" value="WH-like_DNA-bd_sf"/>
</dbReference>
<reference evidence="10 11" key="1">
    <citation type="journal article" date="2018" name="Int. J. Syst. Evol. Microbiol.">
        <title>Methylomusa anaerophila gen. nov., sp. nov., an anaerobic methanol-utilizing bacterium isolated from a microbial fuel cell.</title>
        <authorList>
            <person name="Amano N."/>
            <person name="Yamamuro A."/>
            <person name="Miyahara M."/>
            <person name="Kouzuma A."/>
            <person name="Abe T."/>
            <person name="Watanabe K."/>
        </authorList>
    </citation>
    <scope>NUCLEOTIDE SEQUENCE [LARGE SCALE GENOMIC DNA]</scope>
    <source>
        <strain evidence="10 11">MMFC1</strain>
    </source>
</reference>
<feature type="modified residue" description="4-aspartylphosphate" evidence="6">
    <location>
        <position position="54"/>
    </location>
</feature>
<feature type="domain" description="OmpR/PhoB-type" evidence="9">
    <location>
        <begin position="126"/>
        <end position="223"/>
    </location>
</feature>
<dbReference type="InterPro" id="IPR011006">
    <property type="entry name" value="CheY-like_superfamily"/>
</dbReference>
<dbReference type="SMART" id="SM00448">
    <property type="entry name" value="REC"/>
    <property type="match status" value="1"/>
</dbReference>
<dbReference type="PROSITE" id="PS51755">
    <property type="entry name" value="OMPR_PHOB"/>
    <property type="match status" value="1"/>
</dbReference>
<dbReference type="KEGG" id="mana:MAMMFC1_01971"/>
<evidence type="ECO:0000256" key="3">
    <source>
        <dbReference type="ARBA" id="ARBA00023015"/>
    </source>
</evidence>
<keyword evidence="3" id="KW-0805">Transcription regulation</keyword>
<dbReference type="GO" id="GO:0000976">
    <property type="term" value="F:transcription cis-regulatory region binding"/>
    <property type="evidence" value="ECO:0007669"/>
    <property type="project" value="TreeGrafter"/>
</dbReference>
<evidence type="ECO:0000256" key="6">
    <source>
        <dbReference type="PROSITE-ProRule" id="PRU00169"/>
    </source>
</evidence>
<name>A0A348AJQ1_9FIRM</name>
<dbReference type="SUPFAM" id="SSF52172">
    <property type="entry name" value="CheY-like"/>
    <property type="match status" value="1"/>
</dbReference>
<proteinExistence type="predicted"/>
<dbReference type="PANTHER" id="PTHR48111">
    <property type="entry name" value="REGULATOR OF RPOS"/>
    <property type="match status" value="1"/>
</dbReference>
<dbReference type="InterPro" id="IPR016032">
    <property type="entry name" value="Sig_transdc_resp-reg_C-effctor"/>
</dbReference>
<dbReference type="EMBL" id="AP018449">
    <property type="protein sequence ID" value="BBB91299.1"/>
    <property type="molecule type" value="Genomic_DNA"/>
</dbReference>
<dbReference type="RefSeq" id="WP_126308336.1">
    <property type="nucleotide sequence ID" value="NZ_AP018449.1"/>
</dbReference>
<evidence type="ECO:0000259" key="8">
    <source>
        <dbReference type="PROSITE" id="PS50110"/>
    </source>
</evidence>
<dbReference type="Pfam" id="PF00486">
    <property type="entry name" value="Trans_reg_C"/>
    <property type="match status" value="1"/>
</dbReference>
<evidence type="ECO:0000259" key="9">
    <source>
        <dbReference type="PROSITE" id="PS51755"/>
    </source>
</evidence>
<organism evidence="10 11">
    <name type="scientific">Methylomusa anaerophila</name>
    <dbReference type="NCBI Taxonomy" id="1930071"/>
    <lineage>
        <taxon>Bacteria</taxon>
        <taxon>Bacillati</taxon>
        <taxon>Bacillota</taxon>
        <taxon>Negativicutes</taxon>
        <taxon>Selenomonadales</taxon>
        <taxon>Sporomusaceae</taxon>
        <taxon>Methylomusa</taxon>
    </lineage>
</organism>
<dbReference type="Gene3D" id="1.10.10.10">
    <property type="entry name" value="Winged helix-like DNA-binding domain superfamily/Winged helix DNA-binding domain"/>
    <property type="match status" value="1"/>
</dbReference>
<dbReference type="CDD" id="cd00383">
    <property type="entry name" value="trans_reg_C"/>
    <property type="match status" value="1"/>
</dbReference>
<gene>
    <name evidence="10" type="primary">srrA_2</name>
    <name evidence="10" type="ORF">MAMMFC1_01971</name>
</gene>
<dbReference type="FunFam" id="3.40.50.2300:FF:000001">
    <property type="entry name" value="DNA-binding response regulator PhoB"/>
    <property type="match status" value="1"/>
</dbReference>